<proteinExistence type="predicted"/>
<sequence length="253" mass="27283">MQRRKPGLVQNGLGLSAYAWSFGRPVSWGWGGAERWPDARPYLTPEGSQDQRGLGIFDWYRGISRSAAGCELPLFLFEAGSSGERASCPVELAEAIACLLQGEAVAEAEAPEGKLTPFPGCVMGAALRIAGRPQDEAIQAWAAVLQKIHDRAVLEGAPAGLNGAHPIHHYLLLPVYEWGVPEWHLDAIKPFIRKYQPTVGFSLAEAALAESVTVLATEGEIPESALDQLRFAGCKVERIEARGTSLASLLAER</sequence>
<reference evidence="1" key="1">
    <citation type="journal article" date="2020" name="mSystems">
        <title>Genome- and Community-Level Interaction Insights into Carbon Utilization and Element Cycling Functions of Hydrothermarchaeota in Hydrothermal Sediment.</title>
        <authorList>
            <person name="Zhou Z."/>
            <person name="Liu Y."/>
            <person name="Xu W."/>
            <person name="Pan J."/>
            <person name="Luo Z.H."/>
            <person name="Li M."/>
        </authorList>
    </citation>
    <scope>NUCLEOTIDE SEQUENCE [LARGE SCALE GENOMIC DNA]</scope>
    <source>
        <strain evidence="1">SpSt-573</strain>
    </source>
</reference>
<dbReference type="EMBL" id="DSYK01000426">
    <property type="protein sequence ID" value="HGS21925.1"/>
    <property type="molecule type" value="Genomic_DNA"/>
</dbReference>
<accession>A0A7C4PM36</accession>
<evidence type="ECO:0000313" key="1">
    <source>
        <dbReference type="EMBL" id="HGS21925.1"/>
    </source>
</evidence>
<dbReference type="AlphaFoldDB" id="A0A7C4PM36"/>
<comment type="caution">
    <text evidence="1">The sequence shown here is derived from an EMBL/GenBank/DDBJ whole genome shotgun (WGS) entry which is preliminary data.</text>
</comment>
<organism evidence="1">
    <name type="scientific">Anaerolinea thermolimosa</name>
    <dbReference type="NCBI Taxonomy" id="229919"/>
    <lineage>
        <taxon>Bacteria</taxon>
        <taxon>Bacillati</taxon>
        <taxon>Chloroflexota</taxon>
        <taxon>Anaerolineae</taxon>
        <taxon>Anaerolineales</taxon>
        <taxon>Anaerolineaceae</taxon>
        <taxon>Anaerolinea</taxon>
    </lineage>
</organism>
<protein>
    <submittedName>
        <fullName evidence="1">Uncharacterized protein</fullName>
    </submittedName>
</protein>
<gene>
    <name evidence="1" type="ORF">ENT37_08645</name>
</gene>
<name>A0A7C4PM36_9CHLR</name>